<keyword evidence="2" id="KW-1185">Reference proteome</keyword>
<dbReference type="AlphaFoldDB" id="A0A5N5TCW0"/>
<dbReference type="InterPro" id="IPR011989">
    <property type="entry name" value="ARM-like"/>
</dbReference>
<comment type="caution">
    <text evidence="1">The sequence shown here is derived from an EMBL/GenBank/DDBJ whole genome shotgun (WGS) entry which is preliminary data.</text>
</comment>
<dbReference type="InterPro" id="IPR016024">
    <property type="entry name" value="ARM-type_fold"/>
</dbReference>
<dbReference type="OrthoDB" id="414039at2759"/>
<accession>A0A5N5TCW0</accession>
<name>A0A5N5TCW0_9CRUS</name>
<organism evidence="1 2">
    <name type="scientific">Armadillidium nasatum</name>
    <dbReference type="NCBI Taxonomy" id="96803"/>
    <lineage>
        <taxon>Eukaryota</taxon>
        <taxon>Metazoa</taxon>
        <taxon>Ecdysozoa</taxon>
        <taxon>Arthropoda</taxon>
        <taxon>Crustacea</taxon>
        <taxon>Multicrustacea</taxon>
        <taxon>Malacostraca</taxon>
        <taxon>Eumalacostraca</taxon>
        <taxon>Peracarida</taxon>
        <taxon>Isopoda</taxon>
        <taxon>Oniscidea</taxon>
        <taxon>Crinocheta</taxon>
        <taxon>Armadillidiidae</taxon>
        <taxon>Armadillidium</taxon>
    </lineage>
</organism>
<evidence type="ECO:0000313" key="1">
    <source>
        <dbReference type="EMBL" id="KAB7504067.1"/>
    </source>
</evidence>
<dbReference type="Gene3D" id="1.25.10.10">
    <property type="entry name" value="Leucine-rich Repeat Variant"/>
    <property type="match status" value="1"/>
</dbReference>
<evidence type="ECO:0000313" key="2">
    <source>
        <dbReference type="Proteomes" id="UP000326759"/>
    </source>
</evidence>
<gene>
    <name evidence="1" type="ORF">Anas_09508</name>
</gene>
<sequence>MDRCKELSDFFVTPGHALHTTQSITAAQIFHDTAGWRNLETSMKCLEYIIKGCGDKFIPFIDGELLEVIFTTLQHTNRFVRETGFTVCAALVSCGVTEGDVPAQGNPMIVYGDQLARQLSLGLADNWSQVPYYIEATEADNHAVREAACECIAELALKIPAQSVRPHVTALLKALKICFNDDSWPVRDGVANQPSESSKYSDLDKGPAAYGVVKQKRDNDIDLHSDKQMYSCGSLAPKMGRGGCSDCRFRRASQEWEKADGSIYLIGELSALPELNNEIECENALCSAAAGQCINFLNQFLGPNILRGRVEEFNPSYIKYLDSNSYRIPK</sequence>
<dbReference type="SUPFAM" id="SSF48371">
    <property type="entry name" value="ARM repeat"/>
    <property type="match status" value="1"/>
</dbReference>
<protein>
    <submittedName>
        <fullName evidence="1">Uncharacterized protein</fullName>
    </submittedName>
</protein>
<dbReference type="Proteomes" id="UP000326759">
    <property type="component" value="Unassembled WGS sequence"/>
</dbReference>
<proteinExistence type="predicted"/>
<reference evidence="1 2" key="1">
    <citation type="journal article" date="2019" name="PLoS Biol.">
        <title>Sex chromosomes control vertical transmission of feminizing Wolbachia symbionts in an isopod.</title>
        <authorList>
            <person name="Becking T."/>
            <person name="Chebbi M.A."/>
            <person name="Giraud I."/>
            <person name="Moumen B."/>
            <person name="Laverre T."/>
            <person name="Caubet Y."/>
            <person name="Peccoud J."/>
            <person name="Gilbert C."/>
            <person name="Cordaux R."/>
        </authorList>
    </citation>
    <scope>NUCLEOTIDE SEQUENCE [LARGE SCALE GENOMIC DNA]</scope>
    <source>
        <strain evidence="1">ANa2</strain>
        <tissue evidence="1">Whole body excluding digestive tract and cuticle</tissue>
    </source>
</reference>
<dbReference type="EMBL" id="SEYY01003824">
    <property type="protein sequence ID" value="KAB7504067.1"/>
    <property type="molecule type" value="Genomic_DNA"/>
</dbReference>